<dbReference type="AlphaFoldDB" id="A0A6V8LSZ1"/>
<evidence type="ECO:0000256" key="8">
    <source>
        <dbReference type="ARBA" id="ARBA00023315"/>
    </source>
</evidence>
<dbReference type="PANTHER" id="PTHR13285">
    <property type="entry name" value="ACYLTRANSFERASE"/>
    <property type="match status" value="1"/>
</dbReference>
<feature type="transmembrane region" description="Helical" evidence="10">
    <location>
        <begin position="75"/>
        <end position="93"/>
    </location>
</feature>
<feature type="transmembrane region" description="Helical" evidence="10">
    <location>
        <begin position="400"/>
        <end position="418"/>
    </location>
</feature>
<comment type="caution">
    <text evidence="11">The sequence shown here is derived from an EMBL/GenBank/DDBJ whole genome shotgun (WGS) entry which is preliminary data.</text>
</comment>
<dbReference type="InterPro" id="IPR051085">
    <property type="entry name" value="MB_O-acyltransferase"/>
</dbReference>
<feature type="transmembrane region" description="Helical" evidence="10">
    <location>
        <begin position="37"/>
        <end position="63"/>
    </location>
</feature>
<protein>
    <submittedName>
        <fullName evidence="11">Peptidoglycan O-acetyltransferase</fullName>
        <ecNumber evidence="11">2.3.1.-</ecNumber>
    </submittedName>
</protein>
<keyword evidence="4 9" id="KW-0808">Transferase</keyword>
<evidence type="ECO:0000256" key="3">
    <source>
        <dbReference type="ARBA" id="ARBA00022475"/>
    </source>
</evidence>
<dbReference type="EC" id="2.3.1.-" evidence="11"/>
<evidence type="ECO:0000313" key="12">
    <source>
        <dbReference type="Proteomes" id="UP000494245"/>
    </source>
</evidence>
<evidence type="ECO:0000256" key="7">
    <source>
        <dbReference type="ARBA" id="ARBA00023136"/>
    </source>
</evidence>
<evidence type="ECO:0000256" key="2">
    <source>
        <dbReference type="ARBA" id="ARBA00010323"/>
    </source>
</evidence>
<keyword evidence="12" id="KW-1185">Reference proteome</keyword>
<dbReference type="GO" id="GO:0016746">
    <property type="term" value="F:acyltransferase activity"/>
    <property type="evidence" value="ECO:0007669"/>
    <property type="project" value="UniProtKB-KW"/>
</dbReference>
<reference evidence="11 12" key="2">
    <citation type="submission" date="2020-05" db="EMBL/GenBank/DDBJ databases">
        <title>Draft genome sequence of Desulfovibrio sp. strainFSS-1.</title>
        <authorList>
            <person name="Shimoshige H."/>
            <person name="Kobayashi H."/>
            <person name="Maekawa T."/>
        </authorList>
    </citation>
    <scope>NUCLEOTIDE SEQUENCE [LARGE SCALE GENOMIC DNA]</scope>
    <source>
        <strain evidence="11 12">SIID29052-01</strain>
    </source>
</reference>
<feature type="transmembrane region" description="Helical" evidence="10">
    <location>
        <begin position="113"/>
        <end position="131"/>
    </location>
</feature>
<evidence type="ECO:0000313" key="11">
    <source>
        <dbReference type="EMBL" id="GFK93701.1"/>
    </source>
</evidence>
<evidence type="ECO:0000256" key="4">
    <source>
        <dbReference type="ARBA" id="ARBA00022679"/>
    </source>
</evidence>
<name>A0A6V8LSZ1_9BACT</name>
<keyword evidence="5 10" id="KW-0812">Transmembrane</keyword>
<dbReference type="GO" id="GO:0042121">
    <property type="term" value="P:alginic acid biosynthetic process"/>
    <property type="evidence" value="ECO:0007669"/>
    <property type="project" value="InterPro"/>
</dbReference>
<reference evidence="11 12" key="1">
    <citation type="submission" date="2020-04" db="EMBL/GenBank/DDBJ databases">
        <authorList>
            <consortium name="Desulfovibrio sp. FSS-1 genome sequencing consortium"/>
            <person name="Shimoshige H."/>
            <person name="Kobayashi H."/>
            <person name="Maekawa T."/>
        </authorList>
    </citation>
    <scope>NUCLEOTIDE SEQUENCE [LARGE SCALE GENOMIC DNA]</scope>
    <source>
        <strain evidence="11 12">SIID29052-01</strain>
    </source>
</reference>
<dbReference type="PANTHER" id="PTHR13285:SF23">
    <property type="entry name" value="TEICHOIC ACID D-ALANYLTRANSFERASE"/>
    <property type="match status" value="1"/>
</dbReference>
<dbReference type="RefSeq" id="WP_173083009.1">
    <property type="nucleotide sequence ID" value="NZ_BLTE01000006.1"/>
</dbReference>
<organism evidence="11 12">
    <name type="scientific">Fundidesulfovibrio magnetotacticus</name>
    <dbReference type="NCBI Taxonomy" id="2730080"/>
    <lineage>
        <taxon>Bacteria</taxon>
        <taxon>Pseudomonadati</taxon>
        <taxon>Thermodesulfobacteriota</taxon>
        <taxon>Desulfovibrionia</taxon>
        <taxon>Desulfovibrionales</taxon>
        <taxon>Desulfovibrionaceae</taxon>
        <taxon>Fundidesulfovibrio</taxon>
    </lineage>
</organism>
<dbReference type="EMBL" id="BLTE01000006">
    <property type="protein sequence ID" value="GFK93701.1"/>
    <property type="molecule type" value="Genomic_DNA"/>
</dbReference>
<dbReference type="InterPro" id="IPR024194">
    <property type="entry name" value="Ac/AlaTfrase_AlgI/DltB"/>
</dbReference>
<dbReference type="GO" id="GO:0005886">
    <property type="term" value="C:plasma membrane"/>
    <property type="evidence" value="ECO:0007669"/>
    <property type="project" value="UniProtKB-SubCell"/>
</dbReference>
<comment type="subcellular location">
    <subcellularLocation>
        <location evidence="1">Cell membrane</location>
        <topology evidence="1">Multi-pass membrane protein</topology>
    </subcellularLocation>
</comment>
<accession>A0A6V8LSZ1</accession>
<evidence type="ECO:0000256" key="9">
    <source>
        <dbReference type="PIRNR" id="PIRNR016636"/>
    </source>
</evidence>
<evidence type="ECO:0000256" key="10">
    <source>
        <dbReference type="SAM" id="Phobius"/>
    </source>
</evidence>
<dbReference type="Proteomes" id="UP000494245">
    <property type="component" value="Unassembled WGS sequence"/>
</dbReference>
<dbReference type="InterPro" id="IPR004299">
    <property type="entry name" value="MBOAT_fam"/>
</dbReference>
<comment type="similarity">
    <text evidence="2 9">Belongs to the membrane-bound acyltransferase family.</text>
</comment>
<dbReference type="PIRSF" id="PIRSF016636">
    <property type="entry name" value="AlgI_DltB"/>
    <property type="match status" value="1"/>
</dbReference>
<dbReference type="Pfam" id="PF03062">
    <property type="entry name" value="MBOAT"/>
    <property type="match status" value="1"/>
</dbReference>
<dbReference type="InterPro" id="IPR028362">
    <property type="entry name" value="AlgI"/>
</dbReference>
<dbReference type="PIRSF" id="PIRSF500217">
    <property type="entry name" value="AlgI"/>
    <property type="match status" value="1"/>
</dbReference>
<evidence type="ECO:0000256" key="5">
    <source>
        <dbReference type="ARBA" id="ARBA00022692"/>
    </source>
</evidence>
<keyword evidence="7 9" id="KW-0472">Membrane</keyword>
<keyword evidence="3 9" id="KW-1003">Cell membrane</keyword>
<evidence type="ECO:0000256" key="6">
    <source>
        <dbReference type="ARBA" id="ARBA00022989"/>
    </source>
</evidence>
<keyword evidence="8 9" id="KW-0012">Acyltransferase</keyword>
<gene>
    <name evidence="11" type="primary">patA_2</name>
    <name evidence="11" type="ORF">NNJEOMEG_01535</name>
</gene>
<proteinExistence type="inferred from homology"/>
<sequence length="457" mass="49750">MAVDSPLFLFVFLPVLLGLFALCPARGREALLLGASLLFYALSDAASLPLFLASMAFNMLMGLAISWAGGGARKALLALGVGLDLAFLAWAKYPLFLAAQIPGLEGLRALAPASMPLGVSFFTFSAIAYLVDVAGRRQDALADPVRFGLFLAFFPKVAAGPIARCRDMAPHAPTLEGLRDGLTRLAVGLAKKTLVAAPLGRLADQAFALPSAELDMGTAWLGLLAYSLQLYFDFSGYTDMAVGLGRLFGYNLPENFNYPYTAQSVREFWRRWHLTLSTWFRDYLYIPLGGGRAAPWKVQRNLLIVFTLCGLWHGASWSFVVWGLWHGLFLALERTGVGKRLDALPRPARHAYALLAVGLGWVFFRAPDFAHAWGYFKALASFSFHGWDYTWTVRVNRETLCMLAAGILGSAPALPWLGERLGRLMPLARGLAAPALLALALLALAAGAHTPFIYAQF</sequence>
<keyword evidence="6 10" id="KW-1133">Transmembrane helix</keyword>
<evidence type="ECO:0000256" key="1">
    <source>
        <dbReference type="ARBA" id="ARBA00004651"/>
    </source>
</evidence>
<feature type="transmembrane region" description="Helical" evidence="10">
    <location>
        <begin position="302"/>
        <end position="325"/>
    </location>
</feature>
<feature type="transmembrane region" description="Helical" evidence="10">
    <location>
        <begin position="430"/>
        <end position="454"/>
    </location>
</feature>